<name>A0A8R1WFM0_BOMMO</name>
<accession>A0A8R1WFM0</accession>
<protein>
    <submittedName>
        <fullName evidence="3">Uncharacterized protein</fullName>
    </submittedName>
</protein>
<reference evidence="4" key="1">
    <citation type="journal article" date="2008" name="Insect Biochem. Mol. Biol.">
        <title>The genome of a lepidopteran model insect, the silkworm Bombyx mori.</title>
        <authorList>
            <consortium name="International Silkworm Genome Consortium"/>
        </authorList>
    </citation>
    <scope>NUCLEOTIDE SEQUENCE [LARGE SCALE GENOMIC DNA]</scope>
    <source>
        <strain evidence="4">p50T</strain>
    </source>
</reference>
<feature type="region of interest" description="Disordered" evidence="1">
    <location>
        <begin position="1"/>
        <end position="36"/>
    </location>
</feature>
<evidence type="ECO:0000313" key="4">
    <source>
        <dbReference type="Proteomes" id="UP000005204"/>
    </source>
</evidence>
<evidence type="ECO:0000256" key="2">
    <source>
        <dbReference type="SAM" id="Phobius"/>
    </source>
</evidence>
<dbReference type="AlphaFoldDB" id="A0A8R1WFM0"/>
<feature type="transmembrane region" description="Helical" evidence="2">
    <location>
        <begin position="68"/>
        <end position="90"/>
    </location>
</feature>
<organism evidence="3 4">
    <name type="scientific">Bombyx mori</name>
    <name type="common">Silk moth</name>
    <dbReference type="NCBI Taxonomy" id="7091"/>
    <lineage>
        <taxon>Eukaryota</taxon>
        <taxon>Metazoa</taxon>
        <taxon>Ecdysozoa</taxon>
        <taxon>Arthropoda</taxon>
        <taxon>Hexapoda</taxon>
        <taxon>Insecta</taxon>
        <taxon>Pterygota</taxon>
        <taxon>Neoptera</taxon>
        <taxon>Endopterygota</taxon>
        <taxon>Lepidoptera</taxon>
        <taxon>Glossata</taxon>
        <taxon>Ditrysia</taxon>
        <taxon>Bombycoidea</taxon>
        <taxon>Bombycidae</taxon>
        <taxon>Bombycinae</taxon>
        <taxon>Bombyx</taxon>
    </lineage>
</organism>
<proteinExistence type="predicted"/>
<reference evidence="3" key="2">
    <citation type="submission" date="2022-06" db="UniProtKB">
        <authorList>
            <consortium name="EnsemblMetazoa"/>
        </authorList>
    </citation>
    <scope>IDENTIFICATION</scope>
    <source>
        <strain evidence="3">p50T (Dazao)</strain>
    </source>
</reference>
<evidence type="ECO:0000256" key="1">
    <source>
        <dbReference type="SAM" id="MobiDB-lite"/>
    </source>
</evidence>
<dbReference type="GeneID" id="101739815"/>
<feature type="region of interest" description="Disordered" evidence="1">
    <location>
        <begin position="664"/>
        <end position="696"/>
    </location>
</feature>
<dbReference type="RefSeq" id="XP_004924275.2">
    <property type="nucleotide sequence ID" value="XM_004924218.5"/>
</dbReference>
<keyword evidence="2" id="KW-0472">Membrane</keyword>
<keyword evidence="4" id="KW-1185">Reference proteome</keyword>
<dbReference type="Proteomes" id="UP000005204">
    <property type="component" value="Unassembled WGS sequence"/>
</dbReference>
<dbReference type="KEGG" id="bmor:101739815"/>
<feature type="compositionally biased region" description="Polar residues" evidence="1">
    <location>
        <begin position="670"/>
        <end position="680"/>
    </location>
</feature>
<keyword evidence="2" id="KW-0812">Transmembrane</keyword>
<dbReference type="EnsemblMetazoa" id="XM_004924218.4">
    <property type="protein sequence ID" value="XP_004924275.2"/>
    <property type="gene ID" value="LOC101739815"/>
</dbReference>
<evidence type="ECO:0000313" key="3">
    <source>
        <dbReference type="EnsemblMetazoa" id="XP_004924275.2"/>
    </source>
</evidence>
<sequence>MLHCISSRGRAGQTNKQHSTTDSDAKMSSEGSVMSGGSRLRELGLYRTIDARTEEFLRLSKRRQLRQGCACAALSAAVTVTLVVVTILIYEHIIAVEWTTIQNPKTEDIKYMASEHPMADRLDRSYFGFDQDYYERMPLLVNALQENSYIDPAIEFIPASKTANQIHGNVRPPTSTVGNYRQNAFRRTSPRPFLFEYRTSTPLPYSKTYGSRSWVEKYRNAQRLQNIRQIIKYLEKTINARSGDMYSYTKPGGAPVAFTGVYMEHSLDNQNSHRSKDLITQDSTMVEIKKSNHQPDPLFNFKPENPGEVNLLADAFFRFSPWQFQKSVETSNKTPIVRKSFNSKRYYNTKIQNHNTTRGDNASSTAADSFSVILNLFPLSAKTKGDVRAEDATAKQLSNLDTLYITTSRPIFQFKRKPTISVPRTFVRRKPRVLYKHKDIYSTNKIASMQSRDANKTQLVADVDPSVSIGTNIILHVNVHPKDTQMKNTLLKDFNIDPATQDMTQPTPTTTAAPTTITLSTHQVNDFHIGSSGIVPEAERRATTLPGPKVTELNIMPSLDTSETQRDQSTVTPWTGPTEVLRFSHEDAKVPEQYSIQLQKYKIEEAAAANTRKVFRGQSQPSDEEKEIIIIKLKNENITEVTTDPSTTDVGESTPRWTYVPLLNGHYRSTKQSASGPSLRTRSRDDQSTRQRPPGYVPVYVEINRNKTTAIHTISNDDE</sequence>
<keyword evidence="2" id="KW-1133">Transmembrane helix</keyword>